<dbReference type="GO" id="GO:0005509">
    <property type="term" value="F:calcium ion binding"/>
    <property type="evidence" value="ECO:0007669"/>
    <property type="project" value="InterPro"/>
</dbReference>
<evidence type="ECO:0000313" key="4">
    <source>
        <dbReference type="Proteomes" id="UP000182703"/>
    </source>
</evidence>
<evidence type="ECO:0000256" key="1">
    <source>
        <dbReference type="SAM" id="SignalP"/>
    </source>
</evidence>
<dbReference type="InterPro" id="IPR016537">
    <property type="entry name" value="UCP008159_ABC"/>
</dbReference>
<dbReference type="PIRSF" id="PIRSF008159">
    <property type="entry name" value="UCP008159_ABC"/>
    <property type="match status" value="1"/>
</dbReference>
<dbReference type="EMBL" id="CP018095">
    <property type="protein sequence ID" value="APF38337.1"/>
    <property type="molecule type" value="Genomic_DNA"/>
</dbReference>
<feature type="chain" id="PRO_5042020349" description="EF-hand domain-containing protein" evidence="1">
    <location>
        <begin position="28"/>
        <end position="219"/>
    </location>
</feature>
<reference evidence="3 4" key="1">
    <citation type="submission" date="2016-11" db="EMBL/GenBank/DDBJ databases">
        <title>Complete genome sequence of the aerobically denitrifying bacterium Chelatococcus daeguensis TAD1.</title>
        <authorList>
            <person name="Yang Y."/>
            <person name="Huang S."/>
            <person name="Lin E."/>
        </authorList>
    </citation>
    <scope>NUCLEOTIDE SEQUENCE [LARGE SCALE GENOMIC DNA]</scope>
    <source>
        <strain evidence="3 4">TAD1</strain>
    </source>
</reference>
<dbReference type="PROSITE" id="PS50222">
    <property type="entry name" value="EF_HAND_2"/>
    <property type="match status" value="1"/>
</dbReference>
<feature type="domain" description="EF-hand" evidence="2">
    <location>
        <begin position="56"/>
        <end position="91"/>
    </location>
</feature>
<sequence length="219" mass="23453">MTPMIKRPAAAITAALMTALAAAPAAAHPHVWVTARSEVLYDGKGEMMGVRHVWTFDAAYSAFAVQGLDKDGDGKISPDELKELAQVNVESLNEYGYFTVAKANGAKVAFADPRDYGLTYDNGALTLTFTLPTAKPARADKLLSLEVYDPTYFVSFAMAEGDDAVRLADGPSGCKTNVTRPKTPDPAKMQELSESFFENLSANSTFGADFANRVLVACP</sequence>
<dbReference type="PROSITE" id="PS00018">
    <property type="entry name" value="EF_HAND_1"/>
    <property type="match status" value="1"/>
</dbReference>
<evidence type="ECO:0000313" key="3">
    <source>
        <dbReference type="EMBL" id="APF38337.1"/>
    </source>
</evidence>
<accession>A0AAC9JQI1</accession>
<protein>
    <recommendedName>
        <fullName evidence="2">EF-hand domain-containing protein</fullName>
    </recommendedName>
</protein>
<dbReference type="InterPro" id="IPR010412">
    <property type="entry name" value="DUF1007"/>
</dbReference>
<gene>
    <name evidence="3" type="ORF">BOQ54_14235</name>
</gene>
<proteinExistence type="predicted"/>
<dbReference type="RefSeq" id="WP_055457718.1">
    <property type="nucleotide sequence ID" value="NZ_LQQT01000003.1"/>
</dbReference>
<feature type="signal peptide" evidence="1">
    <location>
        <begin position="1"/>
        <end position="27"/>
    </location>
</feature>
<dbReference type="KEGG" id="cdq:BOQ54_14235"/>
<name>A0AAC9JQI1_9HYPH</name>
<dbReference type="InterPro" id="IPR018247">
    <property type="entry name" value="EF_Hand_1_Ca_BS"/>
</dbReference>
<keyword evidence="1" id="KW-0732">Signal</keyword>
<dbReference type="AlphaFoldDB" id="A0AAC9JQI1"/>
<dbReference type="Pfam" id="PF06226">
    <property type="entry name" value="DUF1007"/>
    <property type="match status" value="1"/>
</dbReference>
<dbReference type="Proteomes" id="UP000182703">
    <property type="component" value="Chromosome"/>
</dbReference>
<dbReference type="Gene3D" id="1.10.238.10">
    <property type="entry name" value="EF-hand"/>
    <property type="match status" value="1"/>
</dbReference>
<evidence type="ECO:0000259" key="2">
    <source>
        <dbReference type="PROSITE" id="PS50222"/>
    </source>
</evidence>
<organism evidence="3 4">
    <name type="scientific">Chelatococcus daeguensis</name>
    <dbReference type="NCBI Taxonomy" id="444444"/>
    <lineage>
        <taxon>Bacteria</taxon>
        <taxon>Pseudomonadati</taxon>
        <taxon>Pseudomonadota</taxon>
        <taxon>Alphaproteobacteria</taxon>
        <taxon>Hyphomicrobiales</taxon>
        <taxon>Chelatococcaceae</taxon>
        <taxon>Chelatococcus</taxon>
    </lineage>
</organism>
<dbReference type="InterPro" id="IPR002048">
    <property type="entry name" value="EF_hand_dom"/>
</dbReference>
<keyword evidence="4" id="KW-1185">Reference proteome</keyword>